<dbReference type="InterPro" id="IPR008271">
    <property type="entry name" value="Ser/Thr_kinase_AS"/>
</dbReference>
<feature type="region of interest" description="Disordered" evidence="8">
    <location>
        <begin position="399"/>
        <end position="595"/>
    </location>
</feature>
<reference evidence="12" key="1">
    <citation type="journal article" date="2019" name="Int. J. Syst. Evol. Microbiol.">
        <title>The Global Catalogue of Microorganisms (GCM) 10K type strain sequencing project: providing services to taxonomists for standard genome sequencing and annotation.</title>
        <authorList>
            <consortium name="The Broad Institute Genomics Platform"/>
            <consortium name="The Broad Institute Genome Sequencing Center for Infectious Disease"/>
            <person name="Wu L."/>
            <person name="Ma J."/>
        </authorList>
    </citation>
    <scope>NUCLEOTIDE SEQUENCE [LARGE SCALE GENOMIC DNA]</scope>
    <source>
        <strain evidence="12">JCM 31202</strain>
    </source>
</reference>
<feature type="region of interest" description="Disordered" evidence="8">
    <location>
        <begin position="307"/>
        <end position="372"/>
    </location>
</feature>
<keyword evidence="4 7" id="KW-0547">Nucleotide-binding</keyword>
<evidence type="ECO:0000256" key="1">
    <source>
        <dbReference type="ARBA" id="ARBA00012513"/>
    </source>
</evidence>
<dbReference type="InterPro" id="IPR011009">
    <property type="entry name" value="Kinase-like_dom_sf"/>
</dbReference>
<dbReference type="RefSeq" id="WP_378306675.1">
    <property type="nucleotide sequence ID" value="NZ_JBHTJA010000149.1"/>
</dbReference>
<feature type="compositionally biased region" description="Basic residues" evidence="8">
    <location>
        <begin position="439"/>
        <end position="453"/>
    </location>
</feature>
<organism evidence="11 12">
    <name type="scientific">Actinomadura sediminis</name>
    <dbReference type="NCBI Taxonomy" id="1038904"/>
    <lineage>
        <taxon>Bacteria</taxon>
        <taxon>Bacillati</taxon>
        <taxon>Actinomycetota</taxon>
        <taxon>Actinomycetes</taxon>
        <taxon>Streptosporangiales</taxon>
        <taxon>Thermomonosporaceae</taxon>
        <taxon>Actinomadura</taxon>
    </lineage>
</organism>
<evidence type="ECO:0000256" key="3">
    <source>
        <dbReference type="ARBA" id="ARBA00022679"/>
    </source>
</evidence>
<dbReference type="Gene3D" id="3.30.200.20">
    <property type="entry name" value="Phosphorylase Kinase, domain 1"/>
    <property type="match status" value="1"/>
</dbReference>
<gene>
    <name evidence="11" type="ORF">ACFQ11_34865</name>
</gene>
<evidence type="ECO:0000313" key="12">
    <source>
        <dbReference type="Proteomes" id="UP001596972"/>
    </source>
</evidence>
<dbReference type="PROSITE" id="PS00108">
    <property type="entry name" value="PROTEIN_KINASE_ST"/>
    <property type="match status" value="1"/>
</dbReference>
<dbReference type="Proteomes" id="UP001596972">
    <property type="component" value="Unassembled WGS sequence"/>
</dbReference>
<feature type="compositionally biased region" description="Low complexity" evidence="8">
    <location>
        <begin position="554"/>
        <end position="569"/>
    </location>
</feature>
<feature type="compositionally biased region" description="Pro residues" evidence="8">
    <location>
        <begin position="320"/>
        <end position="330"/>
    </location>
</feature>
<feature type="compositionally biased region" description="Low complexity" evidence="8">
    <location>
        <begin position="307"/>
        <end position="319"/>
    </location>
</feature>
<evidence type="ECO:0000256" key="2">
    <source>
        <dbReference type="ARBA" id="ARBA00022527"/>
    </source>
</evidence>
<keyword evidence="9" id="KW-0472">Membrane</keyword>
<sequence>MAGRLLAGRYRLLSVVGRGGMGTVWRAVDETLDREVAVKEVVLPHGLADDERENRHRRTLREARASARLGHPGVVTVHDVVDEDGRPWIVMELVRGRSLQDIIDADGPLDPGRAAAIGRQVVGALRAAHAIGILHRDVKPANVLVTADDRAVLTDFGIAQVAGDATLTGTGMVMGSPAYMSPERVKGDAALPASDLWALGATLYAACEGKAPHHRSDAMAVLAAVMTQDAPPPRNAGPLAPVLVGLLERDPAVRTNAQQAEEALAAIADGRAASLAAAAAGGTALDGTALDGTAVDRTTVDRTAAGHAAGGTAADAGAPIPGPIPVPDPPGRTGTIRLPADPDARPHPHVAGTARQQAGNGTGGGQAGNGRGGRARTPLIFAAALAAAAVAAAGAFFLWPARPAPGPKPARHDRRRRIRTARPAPPARRRRPGPDSRTGRRAGRRAGRRRRSPVPRTRPPRPSSRRTSSAPRAPATRSASRGPGYASSTAAASCGPTPRPADTSRWTPRPGTATPTGTGRSGSSRPRPTATCAPTSGFPSSAAGSPGTPPPTSSSPGSAPGRRPGPATAESSSTAGRMRSLSRFRPPGGTRTRLS</sequence>
<dbReference type="PANTHER" id="PTHR43289">
    <property type="entry name" value="MITOGEN-ACTIVATED PROTEIN KINASE KINASE KINASE 20-RELATED"/>
    <property type="match status" value="1"/>
</dbReference>
<keyword evidence="9" id="KW-1133">Transmembrane helix</keyword>
<keyword evidence="3 11" id="KW-0808">Transferase</keyword>
<evidence type="ECO:0000256" key="6">
    <source>
        <dbReference type="ARBA" id="ARBA00022840"/>
    </source>
</evidence>
<accession>A0ABW3EYP8</accession>
<feature type="compositionally biased region" description="Gly residues" evidence="8">
    <location>
        <begin position="360"/>
        <end position="372"/>
    </location>
</feature>
<dbReference type="EC" id="2.7.11.1" evidence="1"/>
<dbReference type="PANTHER" id="PTHR43289:SF6">
    <property type="entry name" value="SERINE_THREONINE-PROTEIN KINASE NEKL-3"/>
    <property type="match status" value="1"/>
</dbReference>
<keyword evidence="12" id="KW-1185">Reference proteome</keyword>
<dbReference type="PROSITE" id="PS50011">
    <property type="entry name" value="PROTEIN_KINASE_DOM"/>
    <property type="match status" value="1"/>
</dbReference>
<dbReference type="CDD" id="cd14014">
    <property type="entry name" value="STKc_PknB_like"/>
    <property type="match status" value="1"/>
</dbReference>
<dbReference type="PROSITE" id="PS00107">
    <property type="entry name" value="PROTEIN_KINASE_ATP"/>
    <property type="match status" value="1"/>
</dbReference>
<keyword evidence="2" id="KW-0723">Serine/threonine-protein kinase</keyword>
<dbReference type="SUPFAM" id="SSF56112">
    <property type="entry name" value="Protein kinase-like (PK-like)"/>
    <property type="match status" value="1"/>
</dbReference>
<dbReference type="InterPro" id="IPR000719">
    <property type="entry name" value="Prot_kinase_dom"/>
</dbReference>
<proteinExistence type="predicted"/>
<keyword evidence="6 7" id="KW-0067">ATP-binding</keyword>
<dbReference type="SMART" id="SM00220">
    <property type="entry name" value="S_TKc"/>
    <property type="match status" value="1"/>
</dbReference>
<feature type="transmembrane region" description="Helical" evidence="9">
    <location>
        <begin position="379"/>
        <end position="399"/>
    </location>
</feature>
<evidence type="ECO:0000259" key="10">
    <source>
        <dbReference type="PROSITE" id="PS50011"/>
    </source>
</evidence>
<evidence type="ECO:0000256" key="8">
    <source>
        <dbReference type="SAM" id="MobiDB-lite"/>
    </source>
</evidence>
<dbReference type="Pfam" id="PF00069">
    <property type="entry name" value="Pkinase"/>
    <property type="match status" value="1"/>
</dbReference>
<comment type="caution">
    <text evidence="11">The sequence shown here is derived from an EMBL/GenBank/DDBJ whole genome shotgun (WGS) entry which is preliminary data.</text>
</comment>
<feature type="compositionally biased region" description="Low complexity" evidence="8">
    <location>
        <begin position="465"/>
        <end position="483"/>
    </location>
</feature>
<evidence type="ECO:0000313" key="11">
    <source>
        <dbReference type="EMBL" id="MFD0905599.1"/>
    </source>
</evidence>
<dbReference type="GO" id="GO:0004674">
    <property type="term" value="F:protein serine/threonine kinase activity"/>
    <property type="evidence" value="ECO:0007669"/>
    <property type="project" value="UniProtKB-EC"/>
</dbReference>
<keyword evidence="9" id="KW-0812">Transmembrane</keyword>
<evidence type="ECO:0000256" key="4">
    <source>
        <dbReference type="ARBA" id="ARBA00022741"/>
    </source>
</evidence>
<name>A0ABW3EYP8_9ACTN</name>
<feature type="compositionally biased region" description="Low complexity" evidence="8">
    <location>
        <begin position="507"/>
        <end position="546"/>
    </location>
</feature>
<evidence type="ECO:0000256" key="9">
    <source>
        <dbReference type="SAM" id="Phobius"/>
    </source>
</evidence>
<feature type="compositionally biased region" description="Basic residues" evidence="8">
    <location>
        <begin position="409"/>
        <end position="420"/>
    </location>
</feature>
<dbReference type="Gene3D" id="1.10.510.10">
    <property type="entry name" value="Transferase(Phosphotransferase) domain 1"/>
    <property type="match status" value="1"/>
</dbReference>
<dbReference type="EMBL" id="JBHTJA010000149">
    <property type="protein sequence ID" value="MFD0905599.1"/>
    <property type="molecule type" value="Genomic_DNA"/>
</dbReference>
<feature type="domain" description="Protein kinase" evidence="10">
    <location>
        <begin position="10"/>
        <end position="267"/>
    </location>
</feature>
<evidence type="ECO:0000256" key="7">
    <source>
        <dbReference type="PROSITE-ProRule" id="PRU10141"/>
    </source>
</evidence>
<feature type="binding site" evidence="7">
    <location>
        <position position="39"/>
    </location>
    <ligand>
        <name>ATP</name>
        <dbReference type="ChEBI" id="CHEBI:30616"/>
    </ligand>
</feature>
<protein>
    <recommendedName>
        <fullName evidence="1">non-specific serine/threonine protein kinase</fullName>
        <ecNumber evidence="1">2.7.11.1</ecNumber>
    </recommendedName>
</protein>
<evidence type="ECO:0000256" key="5">
    <source>
        <dbReference type="ARBA" id="ARBA00022777"/>
    </source>
</evidence>
<keyword evidence="5 11" id="KW-0418">Kinase</keyword>
<dbReference type="InterPro" id="IPR017441">
    <property type="entry name" value="Protein_kinase_ATP_BS"/>
</dbReference>